<dbReference type="SUPFAM" id="SSF53383">
    <property type="entry name" value="PLP-dependent transferases"/>
    <property type="match status" value="1"/>
</dbReference>
<evidence type="ECO:0000313" key="4">
    <source>
        <dbReference type="Proteomes" id="UP000799302"/>
    </source>
</evidence>
<evidence type="ECO:0000256" key="1">
    <source>
        <dbReference type="ARBA" id="ARBA00022898"/>
    </source>
</evidence>
<keyword evidence="1" id="KW-0663">Pyridoxal phosphate</keyword>
<dbReference type="PANTHER" id="PTHR43092">
    <property type="entry name" value="L-CYSTEINE DESULFHYDRASE"/>
    <property type="match status" value="1"/>
</dbReference>
<dbReference type="AlphaFoldDB" id="A0A6A6U931"/>
<dbReference type="Proteomes" id="UP000799302">
    <property type="component" value="Unassembled WGS sequence"/>
</dbReference>
<dbReference type="GO" id="GO:0016740">
    <property type="term" value="F:transferase activity"/>
    <property type="evidence" value="ECO:0007669"/>
    <property type="project" value="UniProtKB-KW"/>
</dbReference>
<protein>
    <submittedName>
        <fullName evidence="3">PLP-dependent transferase</fullName>
    </submittedName>
</protein>
<name>A0A6A6U931_9PEZI</name>
<dbReference type="EMBL" id="MU004236">
    <property type="protein sequence ID" value="KAF2668480.1"/>
    <property type="molecule type" value="Genomic_DNA"/>
</dbReference>
<dbReference type="InterPro" id="IPR000192">
    <property type="entry name" value="Aminotrans_V_dom"/>
</dbReference>
<dbReference type="Gene3D" id="3.40.640.10">
    <property type="entry name" value="Type I PLP-dependent aspartate aminotransferase-like (Major domain)"/>
    <property type="match status" value="1"/>
</dbReference>
<dbReference type="Pfam" id="PF00266">
    <property type="entry name" value="Aminotran_5"/>
    <property type="match status" value="1"/>
</dbReference>
<reference evidence="3" key="1">
    <citation type="journal article" date="2020" name="Stud. Mycol.">
        <title>101 Dothideomycetes genomes: a test case for predicting lifestyles and emergence of pathogens.</title>
        <authorList>
            <person name="Haridas S."/>
            <person name="Albert R."/>
            <person name="Binder M."/>
            <person name="Bloem J."/>
            <person name="Labutti K."/>
            <person name="Salamov A."/>
            <person name="Andreopoulos B."/>
            <person name="Baker S."/>
            <person name="Barry K."/>
            <person name="Bills G."/>
            <person name="Bluhm B."/>
            <person name="Cannon C."/>
            <person name="Castanera R."/>
            <person name="Culley D."/>
            <person name="Daum C."/>
            <person name="Ezra D."/>
            <person name="Gonzalez J."/>
            <person name="Henrissat B."/>
            <person name="Kuo A."/>
            <person name="Liang C."/>
            <person name="Lipzen A."/>
            <person name="Lutzoni F."/>
            <person name="Magnuson J."/>
            <person name="Mondo S."/>
            <person name="Nolan M."/>
            <person name="Ohm R."/>
            <person name="Pangilinan J."/>
            <person name="Park H.-J."/>
            <person name="Ramirez L."/>
            <person name="Alfaro M."/>
            <person name="Sun H."/>
            <person name="Tritt A."/>
            <person name="Yoshinaga Y."/>
            <person name="Zwiers L.-H."/>
            <person name="Turgeon B."/>
            <person name="Goodwin S."/>
            <person name="Spatafora J."/>
            <person name="Crous P."/>
            <person name="Grigoriev I."/>
        </authorList>
    </citation>
    <scope>NUCLEOTIDE SEQUENCE</scope>
    <source>
        <strain evidence="3">CBS 115976</strain>
    </source>
</reference>
<dbReference type="InterPro" id="IPR015421">
    <property type="entry name" value="PyrdxlP-dep_Trfase_major"/>
</dbReference>
<organism evidence="3 4">
    <name type="scientific">Microthyrium microscopicum</name>
    <dbReference type="NCBI Taxonomy" id="703497"/>
    <lineage>
        <taxon>Eukaryota</taxon>
        <taxon>Fungi</taxon>
        <taxon>Dikarya</taxon>
        <taxon>Ascomycota</taxon>
        <taxon>Pezizomycotina</taxon>
        <taxon>Dothideomycetes</taxon>
        <taxon>Dothideomycetes incertae sedis</taxon>
        <taxon>Microthyriales</taxon>
        <taxon>Microthyriaceae</taxon>
        <taxon>Microthyrium</taxon>
    </lineage>
</organism>
<dbReference type="OrthoDB" id="5978656at2759"/>
<keyword evidence="3" id="KW-0808">Transferase</keyword>
<gene>
    <name evidence="3" type="ORF">BT63DRAFT_374047</name>
</gene>
<dbReference type="InterPro" id="IPR015424">
    <property type="entry name" value="PyrdxlP-dep_Trfase"/>
</dbReference>
<evidence type="ECO:0000313" key="3">
    <source>
        <dbReference type="EMBL" id="KAF2668480.1"/>
    </source>
</evidence>
<accession>A0A6A6U931</accession>
<evidence type="ECO:0000259" key="2">
    <source>
        <dbReference type="Pfam" id="PF00266"/>
    </source>
</evidence>
<keyword evidence="4" id="KW-1185">Reference proteome</keyword>
<dbReference type="PANTHER" id="PTHR43092:SF2">
    <property type="entry name" value="HERCYNYLCYSTEINE SULFOXIDE LYASE"/>
    <property type="match status" value="1"/>
</dbReference>
<feature type="domain" description="Aminotransferase class V" evidence="2">
    <location>
        <begin position="67"/>
        <end position="255"/>
    </location>
</feature>
<proteinExistence type="predicted"/>
<sequence>MQTQELSSQRYGRKLRSDFLFAKDFTNMNHGSFGTYPLTVRDTFRSFQDQVEARPDPFIFYDYPVLLDEARAEVAKLLNAPVGEVVFVPNATTGINTILRNLVFQPGDVIIYFATTYGACQKSVTYITETTPAEDFKIQYTYPVSDTFLVDSLQDAISEIRNQGKNPRLALFDTVVSMPGVRMPYERFLAVCKREGILSCMDAAHAIGMLKPKDVDMSILQPDFFVSNCHKWLYVPRGCAVLYVPTKHHSMMRSTIPTSHGFIPTPRPGAAAAYNPLPTNNKSPFVVNFEFVGTIDNAPYLCVPRAIQYRKERLGGEEAVADYLWTLARRSGQIVCKILGTEVLENEDNTLQNCAFSNVRLPLDAAAIQSMAETHWMLRTLFYQHNTSMVVLWYAGVFWTRLSAQVYLEEADFERGGHLLLELCGRVTNGDFLPACQVQSKL</sequence>